<name>B0MR21_9FIRM</name>
<keyword evidence="2" id="KW-1185">Reference proteome</keyword>
<protein>
    <submittedName>
        <fullName evidence="1">Uncharacterized protein</fullName>
    </submittedName>
</protein>
<dbReference type="Proteomes" id="UP000005326">
    <property type="component" value="Unassembled WGS sequence"/>
</dbReference>
<evidence type="ECO:0000313" key="1">
    <source>
        <dbReference type="EMBL" id="EDR99938.1"/>
    </source>
</evidence>
<reference evidence="1" key="2">
    <citation type="submission" date="2014-06" db="EMBL/GenBank/DDBJ databases">
        <title>Draft genome sequence of Eubacterium siraeum (DSM 15702).</title>
        <authorList>
            <person name="Sudarsanam P."/>
            <person name="Ley R."/>
            <person name="Guruge J."/>
            <person name="Turnbaugh P.J."/>
            <person name="Mahowald M."/>
            <person name="Liep D."/>
            <person name="Gordon J."/>
        </authorList>
    </citation>
    <scope>NUCLEOTIDE SEQUENCE</scope>
    <source>
        <strain evidence="1">DSM 15702</strain>
    </source>
</reference>
<sequence length="76" mass="8816">MPKGSARCRANKAYTALHHGEGVWGFGKDAEIERSKALQDAKPTKRSYRDREFALFFIKTDFFYKLRQYRIISGIA</sequence>
<dbReference type="EMBL" id="ABCA03000053">
    <property type="protein sequence ID" value="EDR99938.1"/>
    <property type="molecule type" value="Genomic_DNA"/>
</dbReference>
<organism evidence="1 2">
    <name type="scientific">[Eubacterium] siraeum DSM 15702</name>
    <dbReference type="NCBI Taxonomy" id="428128"/>
    <lineage>
        <taxon>Bacteria</taxon>
        <taxon>Bacillati</taxon>
        <taxon>Bacillota</taxon>
        <taxon>Clostridia</taxon>
        <taxon>Eubacteriales</taxon>
        <taxon>Oscillospiraceae</taxon>
        <taxon>Oscillospiraceae incertae sedis</taxon>
    </lineage>
</organism>
<proteinExistence type="predicted"/>
<evidence type="ECO:0000313" key="2">
    <source>
        <dbReference type="Proteomes" id="UP000005326"/>
    </source>
</evidence>
<dbReference type="AlphaFoldDB" id="B0MR21"/>
<gene>
    <name evidence="1" type="ORF">EUBSIR_02288</name>
</gene>
<comment type="caution">
    <text evidence="1">The sequence shown here is derived from an EMBL/GenBank/DDBJ whole genome shotgun (WGS) entry which is preliminary data.</text>
</comment>
<accession>B0MR21</accession>
<reference evidence="1" key="1">
    <citation type="submission" date="2007-10" db="EMBL/GenBank/DDBJ databases">
        <authorList>
            <person name="Fulton L."/>
            <person name="Clifton S."/>
            <person name="Fulton B."/>
            <person name="Xu J."/>
            <person name="Minx P."/>
            <person name="Pepin K.H."/>
            <person name="Johnson M."/>
            <person name="Thiruvilangam P."/>
            <person name="Bhonagiri V."/>
            <person name="Nash W.E."/>
            <person name="Mardis E.R."/>
            <person name="Wilson R.K."/>
        </authorList>
    </citation>
    <scope>NUCLEOTIDE SEQUENCE [LARGE SCALE GENOMIC DNA]</scope>
    <source>
        <strain evidence="1">DSM 15702</strain>
    </source>
</reference>